<sequence>MENKRLEVKYMITDLIFMVLVILFLPSTQTYYLRRNPYGSDALQIPSPLPMPYEEGQNAINEPEKDPVIDFLENSDIPEVLQSSLWDVGGDEITDYPNDYENLQKNALGVGETVAISEDSRGSLVDLPTGVPESEKEVPGEPLTPQDFENAKNLEILVPPQDEGSPDPILSAGLFEGDIAGVNISDLISFGKNGIRDFRKRWPGGIIPYVISSSFSVYERSVIAAAVLDFYAYTCIRFVPRTTQWDYIHLQKGAGCSSLVGRFGGGQQVSLGAGCLYKGIVEHELMHACGFWHEQSRGDRDEYVRILWNNIVPGKKTFNATKIYTRP</sequence>
<evidence type="ECO:0000256" key="1">
    <source>
        <dbReference type="ARBA" id="ARBA00022670"/>
    </source>
</evidence>
<feature type="domain" description="Peptidase M12A" evidence="10">
    <location>
        <begin position="193"/>
        <end position="327"/>
    </location>
</feature>
<evidence type="ECO:0000256" key="9">
    <source>
        <dbReference type="SAM" id="Phobius"/>
    </source>
</evidence>
<dbReference type="PRINTS" id="PR00480">
    <property type="entry name" value="ASTACIN"/>
</dbReference>
<dbReference type="EC" id="3.4.24.-" evidence="7"/>
<feature type="binding site" evidence="6">
    <location>
        <position position="283"/>
    </location>
    <ligand>
        <name>Zn(2+)</name>
        <dbReference type="ChEBI" id="CHEBI:29105"/>
        <note>catalytic</note>
    </ligand>
</feature>
<keyword evidence="9" id="KW-0472">Membrane</keyword>
<dbReference type="EMBL" id="KK852595">
    <property type="protein sequence ID" value="KDR20609.1"/>
    <property type="molecule type" value="Genomic_DNA"/>
</dbReference>
<dbReference type="GO" id="GO:0004222">
    <property type="term" value="F:metalloendopeptidase activity"/>
    <property type="evidence" value="ECO:0007669"/>
    <property type="project" value="UniProtKB-UniRule"/>
</dbReference>
<dbReference type="Proteomes" id="UP000027135">
    <property type="component" value="Unassembled WGS sequence"/>
</dbReference>
<dbReference type="GO" id="GO:0006508">
    <property type="term" value="P:proteolysis"/>
    <property type="evidence" value="ECO:0007669"/>
    <property type="project" value="UniProtKB-KW"/>
</dbReference>
<keyword evidence="9" id="KW-0812">Transmembrane</keyword>
<evidence type="ECO:0000256" key="6">
    <source>
        <dbReference type="PROSITE-ProRule" id="PRU01211"/>
    </source>
</evidence>
<dbReference type="PANTHER" id="PTHR10127:SF780">
    <property type="entry name" value="METALLOENDOPEPTIDASE"/>
    <property type="match status" value="1"/>
</dbReference>
<reference evidence="11 12" key="1">
    <citation type="journal article" date="2014" name="Nat. Commun.">
        <title>Molecular traces of alternative social organization in a termite genome.</title>
        <authorList>
            <person name="Terrapon N."/>
            <person name="Li C."/>
            <person name="Robertson H.M."/>
            <person name="Ji L."/>
            <person name="Meng X."/>
            <person name="Booth W."/>
            <person name="Chen Z."/>
            <person name="Childers C.P."/>
            <person name="Glastad K.M."/>
            <person name="Gokhale K."/>
            <person name="Gowin J."/>
            <person name="Gronenberg W."/>
            <person name="Hermansen R.A."/>
            <person name="Hu H."/>
            <person name="Hunt B.G."/>
            <person name="Huylmans A.K."/>
            <person name="Khalil S.M."/>
            <person name="Mitchell R.D."/>
            <person name="Munoz-Torres M.C."/>
            <person name="Mustard J.A."/>
            <person name="Pan H."/>
            <person name="Reese J.T."/>
            <person name="Scharf M.E."/>
            <person name="Sun F."/>
            <person name="Vogel H."/>
            <person name="Xiao J."/>
            <person name="Yang W."/>
            <person name="Yang Z."/>
            <person name="Yang Z."/>
            <person name="Zhou J."/>
            <person name="Zhu J."/>
            <person name="Brent C.S."/>
            <person name="Elsik C.G."/>
            <person name="Goodisman M.A."/>
            <person name="Liberles D.A."/>
            <person name="Roe R.M."/>
            <person name="Vargo E.L."/>
            <person name="Vilcinskas A."/>
            <person name="Wang J."/>
            <person name="Bornberg-Bauer E."/>
            <person name="Korb J."/>
            <person name="Zhang G."/>
            <person name="Liebig J."/>
        </authorList>
    </citation>
    <scope>NUCLEOTIDE SEQUENCE [LARGE SCALE GENOMIC DNA]</scope>
    <source>
        <tissue evidence="11">Whole organism</tissue>
    </source>
</reference>
<dbReference type="InterPro" id="IPR024079">
    <property type="entry name" value="MetalloPept_cat_dom_sf"/>
</dbReference>
<feature type="region of interest" description="Disordered" evidence="8">
    <location>
        <begin position="121"/>
        <end position="143"/>
    </location>
</feature>
<dbReference type="PANTHER" id="PTHR10127">
    <property type="entry name" value="DISCOIDIN, CUB, EGF, LAMININ , AND ZINC METALLOPROTEASE DOMAIN CONTAINING"/>
    <property type="match status" value="1"/>
</dbReference>
<keyword evidence="12" id="KW-1185">Reference proteome</keyword>
<dbReference type="MEROPS" id="M12.A41"/>
<protein>
    <recommendedName>
        <fullName evidence="7">Metalloendopeptidase</fullName>
        <ecNumber evidence="7">3.4.24.-</ecNumber>
    </recommendedName>
</protein>
<dbReference type="eggNOG" id="KOG3714">
    <property type="taxonomic scope" value="Eukaryota"/>
</dbReference>
<gene>
    <name evidence="11" type="ORF">L798_04369</name>
</gene>
<organism evidence="11 12">
    <name type="scientific">Zootermopsis nevadensis</name>
    <name type="common">Dampwood termite</name>
    <dbReference type="NCBI Taxonomy" id="136037"/>
    <lineage>
        <taxon>Eukaryota</taxon>
        <taxon>Metazoa</taxon>
        <taxon>Ecdysozoa</taxon>
        <taxon>Arthropoda</taxon>
        <taxon>Hexapoda</taxon>
        <taxon>Insecta</taxon>
        <taxon>Pterygota</taxon>
        <taxon>Neoptera</taxon>
        <taxon>Polyneoptera</taxon>
        <taxon>Dictyoptera</taxon>
        <taxon>Blattodea</taxon>
        <taxon>Blattoidea</taxon>
        <taxon>Termitoidae</taxon>
        <taxon>Termopsidae</taxon>
        <taxon>Zootermopsis</taxon>
    </lineage>
</organism>
<keyword evidence="2 6" id="KW-0479">Metal-binding</keyword>
<dbReference type="PROSITE" id="PS51864">
    <property type="entry name" value="ASTACIN"/>
    <property type="match status" value="1"/>
</dbReference>
<evidence type="ECO:0000256" key="4">
    <source>
        <dbReference type="ARBA" id="ARBA00022833"/>
    </source>
</evidence>
<feature type="binding site" evidence="6">
    <location>
        <position position="287"/>
    </location>
    <ligand>
        <name>Zn(2+)</name>
        <dbReference type="ChEBI" id="CHEBI:29105"/>
        <note>catalytic</note>
    </ligand>
</feature>
<feature type="binding site" evidence="6">
    <location>
        <position position="293"/>
    </location>
    <ligand>
        <name>Zn(2+)</name>
        <dbReference type="ChEBI" id="CHEBI:29105"/>
        <note>catalytic</note>
    </ligand>
</feature>
<dbReference type="InterPro" id="IPR034035">
    <property type="entry name" value="Astacin-like_dom"/>
</dbReference>
<accession>A0A067RA41</accession>
<keyword evidence="9" id="KW-1133">Transmembrane helix</keyword>
<keyword evidence="5 6" id="KW-0482">Metalloprotease</keyword>
<comment type="caution">
    <text evidence="6">Lacks conserved residue(s) required for the propagation of feature annotation.</text>
</comment>
<dbReference type="Pfam" id="PF01400">
    <property type="entry name" value="Astacin"/>
    <property type="match status" value="1"/>
</dbReference>
<evidence type="ECO:0000256" key="2">
    <source>
        <dbReference type="ARBA" id="ARBA00022723"/>
    </source>
</evidence>
<dbReference type="CDD" id="cd04280">
    <property type="entry name" value="ZnMc_astacin_like"/>
    <property type="match status" value="1"/>
</dbReference>
<evidence type="ECO:0000256" key="8">
    <source>
        <dbReference type="SAM" id="MobiDB-lite"/>
    </source>
</evidence>
<evidence type="ECO:0000313" key="11">
    <source>
        <dbReference type="EMBL" id="KDR20609.1"/>
    </source>
</evidence>
<dbReference type="InterPro" id="IPR001506">
    <property type="entry name" value="Peptidase_M12A"/>
</dbReference>
<name>A0A067RA41_ZOONE</name>
<comment type="cofactor">
    <cofactor evidence="6 7">
        <name>Zn(2+)</name>
        <dbReference type="ChEBI" id="CHEBI:29105"/>
    </cofactor>
    <text evidence="6 7">Binds 1 zinc ion per subunit.</text>
</comment>
<dbReference type="AlphaFoldDB" id="A0A067RA41"/>
<evidence type="ECO:0000313" key="12">
    <source>
        <dbReference type="Proteomes" id="UP000027135"/>
    </source>
</evidence>
<evidence type="ECO:0000256" key="5">
    <source>
        <dbReference type="ARBA" id="ARBA00023049"/>
    </source>
</evidence>
<keyword evidence="1 6" id="KW-0645">Protease</keyword>
<dbReference type="InterPro" id="IPR006026">
    <property type="entry name" value="Peptidase_Metallo"/>
</dbReference>
<keyword evidence="4 6" id="KW-0862">Zinc</keyword>
<dbReference type="Gene3D" id="3.40.390.10">
    <property type="entry name" value="Collagenase (Catalytic Domain)"/>
    <property type="match status" value="1"/>
</dbReference>
<feature type="active site" evidence="6">
    <location>
        <position position="284"/>
    </location>
</feature>
<keyword evidence="3 6" id="KW-0378">Hydrolase</keyword>
<dbReference type="SMART" id="SM00235">
    <property type="entry name" value="ZnMc"/>
    <property type="match status" value="1"/>
</dbReference>
<evidence type="ECO:0000259" key="10">
    <source>
        <dbReference type="PROSITE" id="PS51864"/>
    </source>
</evidence>
<feature type="transmembrane region" description="Helical" evidence="9">
    <location>
        <begin position="12"/>
        <end position="33"/>
    </location>
</feature>
<dbReference type="GO" id="GO:0008270">
    <property type="term" value="F:zinc ion binding"/>
    <property type="evidence" value="ECO:0007669"/>
    <property type="project" value="UniProtKB-UniRule"/>
</dbReference>
<dbReference type="SUPFAM" id="SSF55486">
    <property type="entry name" value="Metalloproteases ('zincins'), catalytic domain"/>
    <property type="match status" value="1"/>
</dbReference>
<dbReference type="InParanoid" id="A0A067RA41"/>
<evidence type="ECO:0000256" key="7">
    <source>
        <dbReference type="RuleBase" id="RU361183"/>
    </source>
</evidence>
<proteinExistence type="predicted"/>
<evidence type="ECO:0000256" key="3">
    <source>
        <dbReference type="ARBA" id="ARBA00022801"/>
    </source>
</evidence>